<dbReference type="InParanoid" id="E2BFR9"/>
<name>E2BFR9_HARSA</name>
<evidence type="ECO:0000256" key="3">
    <source>
        <dbReference type="ARBA" id="ARBA00022692"/>
    </source>
</evidence>
<dbReference type="Pfam" id="PF06388">
    <property type="entry name" value="DUF1075"/>
    <property type="match status" value="1"/>
</dbReference>
<dbReference type="Proteomes" id="UP000008237">
    <property type="component" value="Unassembled WGS sequence"/>
</dbReference>
<evidence type="ECO:0000256" key="2">
    <source>
        <dbReference type="ARBA" id="ARBA00007363"/>
    </source>
</evidence>
<accession>E2BFR9</accession>
<keyword evidence="5 6" id="KW-0472">Membrane</keyword>
<evidence type="ECO:0000256" key="5">
    <source>
        <dbReference type="ARBA" id="ARBA00023136"/>
    </source>
</evidence>
<reference evidence="7 8" key="1">
    <citation type="journal article" date="2010" name="Science">
        <title>Genomic comparison of the ants Camponotus floridanus and Harpegnathos saltator.</title>
        <authorList>
            <person name="Bonasio R."/>
            <person name="Zhang G."/>
            <person name="Ye C."/>
            <person name="Mutti N.S."/>
            <person name="Fang X."/>
            <person name="Qin N."/>
            <person name="Donahue G."/>
            <person name="Yang P."/>
            <person name="Li Q."/>
            <person name="Li C."/>
            <person name="Zhang P."/>
            <person name="Huang Z."/>
            <person name="Berger S.L."/>
            <person name="Reinberg D."/>
            <person name="Wang J."/>
            <person name="Liebig J."/>
        </authorList>
    </citation>
    <scope>NUCLEOTIDE SEQUENCE [LARGE SCALE GENOMIC DNA]</scope>
    <source>
        <strain evidence="7 8">R22 G/1</strain>
    </source>
</reference>
<evidence type="ECO:0000256" key="1">
    <source>
        <dbReference type="ARBA" id="ARBA00004167"/>
    </source>
</evidence>
<keyword evidence="4 6" id="KW-1133">Transmembrane helix</keyword>
<keyword evidence="8" id="KW-1185">Reference proteome</keyword>
<organism evidence="8">
    <name type="scientific">Harpegnathos saltator</name>
    <name type="common">Jerdon's jumping ant</name>
    <dbReference type="NCBI Taxonomy" id="610380"/>
    <lineage>
        <taxon>Eukaryota</taxon>
        <taxon>Metazoa</taxon>
        <taxon>Ecdysozoa</taxon>
        <taxon>Arthropoda</taxon>
        <taxon>Hexapoda</taxon>
        <taxon>Insecta</taxon>
        <taxon>Pterygota</taxon>
        <taxon>Neoptera</taxon>
        <taxon>Endopterygota</taxon>
        <taxon>Hymenoptera</taxon>
        <taxon>Apocrita</taxon>
        <taxon>Aculeata</taxon>
        <taxon>Formicoidea</taxon>
        <taxon>Formicidae</taxon>
        <taxon>Ponerinae</taxon>
        <taxon>Ponerini</taxon>
        <taxon>Harpegnathos</taxon>
    </lineage>
</organism>
<comment type="subcellular location">
    <subcellularLocation>
        <location evidence="1">Membrane</location>
        <topology evidence="1">Single-pass membrane protein</topology>
    </subcellularLocation>
</comment>
<comment type="similarity">
    <text evidence="2">Belongs to the UPF0389 family.</text>
</comment>
<gene>
    <name evidence="7" type="ORF">EAI_14802</name>
</gene>
<protein>
    <submittedName>
        <fullName evidence="7">UPF0389 protein GA21628</fullName>
    </submittedName>
</protein>
<sequence length="91" mass="10776">MYRVTNFDKRILVWVKRYPSIAEVPEKVTVDCLLTARSKARIKTCNYMIVVTIIGCIIAAFLGKRQAERGENLFKMRQDWYEEMLEKDKNK</sequence>
<dbReference type="OrthoDB" id="8193498at2759"/>
<dbReference type="InterPro" id="IPR009432">
    <property type="entry name" value="DUF1075"/>
</dbReference>
<keyword evidence="3 6" id="KW-0812">Transmembrane</keyword>
<dbReference type="OMA" id="NYMIIAT"/>
<dbReference type="FunCoup" id="E2BFR9">
    <property type="interactions" value="738"/>
</dbReference>
<feature type="transmembrane region" description="Helical" evidence="6">
    <location>
        <begin position="45"/>
        <end position="63"/>
    </location>
</feature>
<dbReference type="EMBL" id="GL448039">
    <property type="protein sequence ID" value="EFN85457.1"/>
    <property type="molecule type" value="Genomic_DNA"/>
</dbReference>
<dbReference type="PANTHER" id="PTHR13674">
    <property type="entry name" value="GROWTH AND TRANSFORMATION-DEPENDENT PROTEIN"/>
    <property type="match status" value="1"/>
</dbReference>
<dbReference type="AlphaFoldDB" id="E2BFR9"/>
<dbReference type="GO" id="GO:0016020">
    <property type="term" value="C:membrane"/>
    <property type="evidence" value="ECO:0007669"/>
    <property type="project" value="UniProtKB-SubCell"/>
</dbReference>
<evidence type="ECO:0000313" key="8">
    <source>
        <dbReference type="Proteomes" id="UP000008237"/>
    </source>
</evidence>
<evidence type="ECO:0000256" key="4">
    <source>
        <dbReference type="ARBA" id="ARBA00022989"/>
    </source>
</evidence>
<dbReference type="PANTHER" id="PTHR13674:SF5">
    <property type="entry name" value="UPF0389 PROTEIN CG9231"/>
    <property type="match status" value="1"/>
</dbReference>
<proteinExistence type="inferred from homology"/>
<dbReference type="STRING" id="610380.E2BFR9"/>
<evidence type="ECO:0000313" key="7">
    <source>
        <dbReference type="EMBL" id="EFN85457.1"/>
    </source>
</evidence>
<evidence type="ECO:0000256" key="6">
    <source>
        <dbReference type="SAM" id="Phobius"/>
    </source>
</evidence>